<feature type="signal peptide" evidence="1">
    <location>
        <begin position="1"/>
        <end position="21"/>
    </location>
</feature>
<dbReference type="EMBL" id="CP066831">
    <property type="protein sequence ID" value="QQM47102.1"/>
    <property type="molecule type" value="Genomic_DNA"/>
</dbReference>
<keyword evidence="1" id="KW-0732">Signal</keyword>
<dbReference type="KEGG" id="slf:JEQ17_35775"/>
<feature type="chain" id="PRO_5032306288" evidence="1">
    <location>
        <begin position="22"/>
        <end position="204"/>
    </location>
</feature>
<evidence type="ECO:0000313" key="2">
    <source>
        <dbReference type="EMBL" id="QQM47102.1"/>
    </source>
</evidence>
<proteinExistence type="predicted"/>
<dbReference type="Proteomes" id="UP000595636">
    <property type="component" value="Chromosome"/>
</dbReference>
<sequence>MLRAALGLLLAALLLAVAHQARPLPYGDHFVAHARVEHETPPRLVTRGATVEAYDERTGEPRWTYGREGRRPLAVLPARGDAITLWDDGLVTATSHGAVRWHRGLPGAADWLADHGGAGVLRNLDRGMLAVVTPRRVTAYRVEDGDLRWVLPARRGCVFAPGRAVRLGAVLLVAQPCPGRAWTAQLIAVDRLGRITPHRTPPGQ</sequence>
<protein>
    <submittedName>
        <fullName evidence="2">Uncharacterized protein</fullName>
    </submittedName>
</protein>
<dbReference type="InterPro" id="IPR011047">
    <property type="entry name" value="Quinoprotein_ADH-like_sf"/>
</dbReference>
<evidence type="ECO:0000256" key="1">
    <source>
        <dbReference type="SAM" id="SignalP"/>
    </source>
</evidence>
<reference evidence="2 3" key="1">
    <citation type="submission" date="2020-12" db="EMBL/GenBank/DDBJ databases">
        <title>A novel species.</title>
        <authorList>
            <person name="Li K."/>
        </authorList>
    </citation>
    <scope>NUCLEOTIDE SEQUENCE [LARGE SCALE GENOMIC DNA]</scope>
    <source>
        <strain evidence="2 3">ZYC-3</strain>
    </source>
</reference>
<evidence type="ECO:0000313" key="3">
    <source>
        <dbReference type="Proteomes" id="UP000595636"/>
    </source>
</evidence>
<organism evidence="2 3">
    <name type="scientific">Streptomyces liliifuscus</name>
    <dbReference type="NCBI Taxonomy" id="2797636"/>
    <lineage>
        <taxon>Bacteria</taxon>
        <taxon>Bacillati</taxon>
        <taxon>Actinomycetota</taxon>
        <taxon>Actinomycetes</taxon>
        <taxon>Kitasatosporales</taxon>
        <taxon>Streptomycetaceae</taxon>
        <taxon>Streptomyces</taxon>
    </lineage>
</organism>
<dbReference type="InterPro" id="IPR015943">
    <property type="entry name" value="WD40/YVTN_repeat-like_dom_sf"/>
</dbReference>
<keyword evidence="3" id="KW-1185">Reference proteome</keyword>
<dbReference type="AlphaFoldDB" id="A0A7T7L609"/>
<accession>A0A7T7L609</accession>
<dbReference type="Gene3D" id="2.130.10.10">
    <property type="entry name" value="YVTN repeat-like/Quinoprotein amine dehydrogenase"/>
    <property type="match status" value="1"/>
</dbReference>
<gene>
    <name evidence="2" type="ORF">JEQ17_35775</name>
</gene>
<name>A0A7T7L609_9ACTN</name>
<dbReference type="SUPFAM" id="SSF50998">
    <property type="entry name" value="Quinoprotein alcohol dehydrogenase-like"/>
    <property type="match status" value="1"/>
</dbReference>